<name>A0A208ZGJ0_YERIN</name>
<comment type="caution">
    <text evidence="2">The sequence shown here is derived from an EMBL/GenBank/DDBJ whole genome shotgun (WGS) entry which is preliminary data.</text>
</comment>
<feature type="domain" description="Phage tail collar" evidence="1">
    <location>
        <begin position="141"/>
        <end position="188"/>
    </location>
</feature>
<dbReference type="PANTHER" id="PTHR35191">
    <property type="entry name" value="PROPHAGE SIDE TAIL FIBER PROTEIN HOMOLOG STFQ-RELATED"/>
    <property type="match status" value="1"/>
</dbReference>
<evidence type="ECO:0000313" key="3">
    <source>
        <dbReference type="Proteomes" id="UP000196440"/>
    </source>
</evidence>
<dbReference type="InterPro" id="IPR011083">
    <property type="entry name" value="Phage_tail_collar_dom"/>
</dbReference>
<dbReference type="EMBL" id="NHOI01000050">
    <property type="protein sequence ID" value="OVZ79611.1"/>
    <property type="molecule type" value="Genomic_DNA"/>
</dbReference>
<dbReference type="Proteomes" id="UP000196440">
    <property type="component" value="Unassembled WGS sequence"/>
</dbReference>
<organism evidence="2 3">
    <name type="scientific">Yersinia intermedia</name>
    <dbReference type="NCBI Taxonomy" id="631"/>
    <lineage>
        <taxon>Bacteria</taxon>
        <taxon>Pseudomonadati</taxon>
        <taxon>Pseudomonadota</taxon>
        <taxon>Gammaproteobacteria</taxon>
        <taxon>Enterobacterales</taxon>
        <taxon>Yersiniaceae</taxon>
        <taxon>Yersinia</taxon>
    </lineage>
</organism>
<dbReference type="RefSeq" id="WP_346426274.1">
    <property type="nucleotide sequence ID" value="NZ_NHOI01000050.1"/>
</dbReference>
<dbReference type="InterPro" id="IPR051934">
    <property type="entry name" value="Phage_Tail_Fiber_Structural"/>
</dbReference>
<accession>A0A208ZGJ0</accession>
<dbReference type="SUPFAM" id="SSF88874">
    <property type="entry name" value="Receptor-binding domain of short tail fibre protein gp12"/>
    <property type="match status" value="1"/>
</dbReference>
<dbReference type="Pfam" id="PF07484">
    <property type="entry name" value="Collar"/>
    <property type="match status" value="1"/>
</dbReference>
<dbReference type="AlphaFoldDB" id="A0A208ZGJ0"/>
<sequence length="284" mass="30424">MAWYRSGTVTSVAGQNVITGTGTQWANNVMGVAPGQAFIVQRANGNTLIYEILAVDSNTRIRINGNVVDALVASNYGIQTSVSNSYSALARETSAQLALYQQLLQDWQQITTGTGSVSIIAPDGSTVVIPSLGEGSLVPIGVPLPYPLATPPAGFLKCNGSSFSTAEYPKLALAYPSLKLPDLRGEFIRGWDDGRRVDSGRVVLTGQSQSVQQHTHDLAMAYSSDIGYKDRLGTSPNSDMIPIKYMTNVTTFTGSGNYYLKANDSTGVETRPRNVAFNYIVRAV</sequence>
<reference evidence="2 3" key="1">
    <citation type="submission" date="2017-05" db="EMBL/GenBank/DDBJ databases">
        <title>Whole genome sequencing of Yersinia kristensenii.</title>
        <authorList>
            <person name="Campioni F."/>
        </authorList>
    </citation>
    <scope>NUCLEOTIDE SEQUENCE [LARGE SCALE GENOMIC DNA]</scope>
    <source>
        <strain evidence="2 3">CFSAN060536</strain>
    </source>
</reference>
<evidence type="ECO:0000259" key="1">
    <source>
        <dbReference type="Pfam" id="PF07484"/>
    </source>
</evidence>
<gene>
    <name evidence="2" type="ORF">CBW57_23285</name>
</gene>
<dbReference type="PANTHER" id="PTHR35191:SF1">
    <property type="entry name" value="PROPHAGE SIDE TAIL FIBER PROTEIN HOMOLOG STFQ-RELATED"/>
    <property type="match status" value="1"/>
</dbReference>
<dbReference type="InterPro" id="IPR037053">
    <property type="entry name" value="Phage_tail_collar_dom_sf"/>
</dbReference>
<proteinExistence type="predicted"/>
<evidence type="ECO:0000313" key="2">
    <source>
        <dbReference type="EMBL" id="OVZ79611.1"/>
    </source>
</evidence>
<dbReference type="Gene3D" id="3.90.1340.10">
    <property type="entry name" value="Phage tail collar domain"/>
    <property type="match status" value="1"/>
</dbReference>
<protein>
    <recommendedName>
        <fullName evidence="1">Phage tail collar domain-containing protein</fullName>
    </recommendedName>
</protein>